<name>A0ABV3LJZ6_9MICO</name>
<evidence type="ECO:0000313" key="3">
    <source>
        <dbReference type="EMBL" id="MEW1976209.1"/>
    </source>
</evidence>
<evidence type="ECO:0000259" key="2">
    <source>
        <dbReference type="SMART" id="SM00496"/>
    </source>
</evidence>
<protein>
    <submittedName>
        <fullName evidence="3">NUMOD3 domain-containing DNA-binding protein</fullName>
    </submittedName>
</protein>
<reference evidence="3 4" key="1">
    <citation type="submission" date="2024-06" db="EMBL/GenBank/DDBJ databases">
        <title>The Natural Products Discovery Center: Release of the First 8490 Sequenced Strains for Exploring Actinobacteria Biosynthetic Diversity.</title>
        <authorList>
            <person name="Kalkreuter E."/>
            <person name="Kautsar S.A."/>
            <person name="Yang D."/>
            <person name="Bader C.D."/>
            <person name="Teijaro C.N."/>
            <person name="Fluegel L."/>
            <person name="Davis C.M."/>
            <person name="Simpson J.R."/>
            <person name="Lauterbach L."/>
            <person name="Steele A.D."/>
            <person name="Gui C."/>
            <person name="Meng S."/>
            <person name="Li G."/>
            <person name="Viehrig K."/>
            <person name="Ye F."/>
            <person name="Su P."/>
            <person name="Kiefer A.F."/>
            <person name="Nichols A."/>
            <person name="Cepeda A.J."/>
            <person name="Yan W."/>
            <person name="Fan B."/>
            <person name="Jiang Y."/>
            <person name="Adhikari A."/>
            <person name="Zheng C.-J."/>
            <person name="Schuster L."/>
            <person name="Cowan T.M."/>
            <person name="Smanski M.J."/>
            <person name="Chevrette M.G."/>
            <person name="De Carvalho L.P.S."/>
            <person name="Shen B."/>
        </authorList>
    </citation>
    <scope>NUCLEOTIDE SEQUENCE [LARGE SCALE GENOMIC DNA]</scope>
    <source>
        <strain evidence="3 4">NPDC077434</strain>
    </source>
</reference>
<feature type="compositionally biased region" description="Polar residues" evidence="1">
    <location>
        <begin position="206"/>
        <end position="218"/>
    </location>
</feature>
<accession>A0ABV3LJZ6</accession>
<evidence type="ECO:0000256" key="1">
    <source>
        <dbReference type="SAM" id="MobiDB-lite"/>
    </source>
</evidence>
<dbReference type="CDD" id="cd10443">
    <property type="entry name" value="GIY-YIG_HE_Tlr8p_PBC-V_like"/>
    <property type="match status" value="1"/>
</dbReference>
<keyword evidence="3" id="KW-0238">DNA-binding</keyword>
<gene>
    <name evidence="3" type="ORF">AB0301_14205</name>
</gene>
<proteinExistence type="predicted"/>
<dbReference type="GO" id="GO:0003677">
    <property type="term" value="F:DNA binding"/>
    <property type="evidence" value="ECO:0007669"/>
    <property type="project" value="UniProtKB-KW"/>
</dbReference>
<sequence length="272" mass="30720">MKMTNVPGWEESSPIIGVVYAARRFESPEFRYVGITTKTTEVRRRQHLKAARAGTKNPFYDWLRTMQTDEDVYFQPMELVTGGELEDLGAAEQRWIAELRGNGHRLLNLSEGGLGPRGHVWTVEQRKAAGDRARGRKKKHVPTGPDHPSWGQRRTDEQRARWSAQRKGMNTGEANPNFGKFGSDHPSYGHTMSDKSKALLSEMRQGPNNPNFGKSASAETRAKMSAVRKGRPMPSNVRSAHTRHHTNKGVFKETCRHCIADRQESTETRKDG</sequence>
<dbReference type="Proteomes" id="UP001553715">
    <property type="component" value="Unassembled WGS sequence"/>
</dbReference>
<comment type="caution">
    <text evidence="3">The sequence shown here is derived from an EMBL/GenBank/DDBJ whole genome shotgun (WGS) entry which is preliminary data.</text>
</comment>
<dbReference type="SMART" id="SM00496">
    <property type="entry name" value="IENR2"/>
    <property type="match status" value="2"/>
</dbReference>
<feature type="region of interest" description="Disordered" evidence="1">
    <location>
        <begin position="128"/>
        <end position="248"/>
    </location>
</feature>
<dbReference type="RefSeq" id="WP_366233247.1">
    <property type="nucleotide sequence ID" value="NZ_JBFBMH010000024.1"/>
</dbReference>
<evidence type="ECO:0000313" key="4">
    <source>
        <dbReference type="Proteomes" id="UP001553715"/>
    </source>
</evidence>
<dbReference type="Pfam" id="PF07460">
    <property type="entry name" value="NUMOD3"/>
    <property type="match status" value="1"/>
</dbReference>
<dbReference type="EMBL" id="JBFBMH010000024">
    <property type="protein sequence ID" value="MEW1976209.1"/>
    <property type="molecule type" value="Genomic_DNA"/>
</dbReference>
<organism evidence="3 4">
    <name type="scientific">Microbacterium profundi</name>
    <dbReference type="NCBI Taxonomy" id="450380"/>
    <lineage>
        <taxon>Bacteria</taxon>
        <taxon>Bacillati</taxon>
        <taxon>Actinomycetota</taxon>
        <taxon>Actinomycetes</taxon>
        <taxon>Micrococcales</taxon>
        <taxon>Microbacteriaceae</taxon>
        <taxon>Microbacterium</taxon>
    </lineage>
</organism>
<feature type="domain" description="Nuclease associated modular" evidence="2">
    <location>
        <begin position="188"/>
        <end position="204"/>
    </location>
</feature>
<keyword evidence="4" id="KW-1185">Reference proteome</keyword>
<dbReference type="InterPro" id="IPR003611">
    <property type="entry name" value="NUMOD3"/>
</dbReference>
<dbReference type="SUPFAM" id="SSF64496">
    <property type="entry name" value="DNA-binding domain of intron-encoded endonucleases"/>
    <property type="match status" value="1"/>
</dbReference>
<feature type="domain" description="Nuclease associated modular" evidence="2">
    <location>
        <begin position="212"/>
        <end position="228"/>
    </location>
</feature>